<protein>
    <submittedName>
        <fullName evidence="1">Uncharacterized protein</fullName>
    </submittedName>
</protein>
<reference evidence="1" key="2">
    <citation type="journal article" date="2015" name="Fish Shellfish Immunol.">
        <title>Early steps in the European eel (Anguilla anguilla)-Vibrio vulnificus interaction in the gills: Role of the RtxA13 toxin.</title>
        <authorList>
            <person name="Callol A."/>
            <person name="Pajuelo D."/>
            <person name="Ebbesson L."/>
            <person name="Teles M."/>
            <person name="MacKenzie S."/>
            <person name="Amaro C."/>
        </authorList>
    </citation>
    <scope>NUCLEOTIDE SEQUENCE</scope>
</reference>
<dbReference type="EMBL" id="GBXM01005340">
    <property type="protein sequence ID" value="JAI03238.1"/>
    <property type="molecule type" value="Transcribed_RNA"/>
</dbReference>
<accession>A0A0E9XKJ6</accession>
<proteinExistence type="predicted"/>
<evidence type="ECO:0000313" key="1">
    <source>
        <dbReference type="EMBL" id="JAI03238.1"/>
    </source>
</evidence>
<sequence length="40" mass="4946">MLRELCHYLSQCTVYQHHNDNLNIHRIPHHHHHHQIHTPP</sequence>
<reference evidence="1" key="1">
    <citation type="submission" date="2014-11" db="EMBL/GenBank/DDBJ databases">
        <authorList>
            <person name="Amaro Gonzalez C."/>
        </authorList>
    </citation>
    <scope>NUCLEOTIDE SEQUENCE</scope>
</reference>
<organism evidence="1">
    <name type="scientific">Anguilla anguilla</name>
    <name type="common">European freshwater eel</name>
    <name type="synonym">Muraena anguilla</name>
    <dbReference type="NCBI Taxonomy" id="7936"/>
    <lineage>
        <taxon>Eukaryota</taxon>
        <taxon>Metazoa</taxon>
        <taxon>Chordata</taxon>
        <taxon>Craniata</taxon>
        <taxon>Vertebrata</taxon>
        <taxon>Euteleostomi</taxon>
        <taxon>Actinopterygii</taxon>
        <taxon>Neopterygii</taxon>
        <taxon>Teleostei</taxon>
        <taxon>Anguilliformes</taxon>
        <taxon>Anguillidae</taxon>
        <taxon>Anguilla</taxon>
    </lineage>
</organism>
<name>A0A0E9XKJ6_ANGAN</name>
<dbReference type="AlphaFoldDB" id="A0A0E9XKJ6"/>